<protein>
    <recommendedName>
        <fullName evidence="2">Methyltransferase type 11 domain-containing protein</fullName>
    </recommendedName>
</protein>
<proteinExistence type="predicted"/>
<dbReference type="PANTHER" id="PTHR43591">
    <property type="entry name" value="METHYLTRANSFERASE"/>
    <property type="match status" value="1"/>
</dbReference>
<dbReference type="Proteomes" id="UP000009084">
    <property type="component" value="Unassembled WGS sequence"/>
</dbReference>
<name>C5PGJ7_COCP7</name>
<evidence type="ECO:0000256" key="1">
    <source>
        <dbReference type="SAM" id="MobiDB-lite"/>
    </source>
</evidence>
<feature type="compositionally biased region" description="Polar residues" evidence="1">
    <location>
        <begin position="126"/>
        <end position="149"/>
    </location>
</feature>
<feature type="compositionally biased region" description="Basic and acidic residues" evidence="1">
    <location>
        <begin position="536"/>
        <end position="555"/>
    </location>
</feature>
<feature type="compositionally biased region" description="Low complexity" evidence="1">
    <location>
        <begin position="87"/>
        <end position="101"/>
    </location>
</feature>
<dbReference type="PANTHER" id="PTHR43591:SF105">
    <property type="entry name" value="METHYLTRANSFERASE DOMAIN-CONTAINING PROTEIN-RELATED"/>
    <property type="match status" value="1"/>
</dbReference>
<evidence type="ECO:0000259" key="2">
    <source>
        <dbReference type="Pfam" id="PF08241"/>
    </source>
</evidence>
<feature type="compositionally biased region" description="Basic and acidic residues" evidence="1">
    <location>
        <begin position="459"/>
        <end position="469"/>
    </location>
</feature>
<dbReference type="AlphaFoldDB" id="C5PGJ7"/>
<feature type="domain" description="Methyltransferase type 11" evidence="2">
    <location>
        <begin position="764"/>
        <end position="814"/>
    </location>
</feature>
<dbReference type="Pfam" id="PF08241">
    <property type="entry name" value="Methyltransf_11"/>
    <property type="match status" value="1"/>
</dbReference>
<dbReference type="HOGENOM" id="CLU_005788_0_0_1"/>
<dbReference type="InterPro" id="IPR013216">
    <property type="entry name" value="Methyltransf_11"/>
</dbReference>
<reference evidence="3 4" key="1">
    <citation type="journal article" date="2009" name="Genome Res.">
        <title>Comparative genomic analyses of the human fungal pathogens Coccidioides and their relatives.</title>
        <authorList>
            <person name="Sharpton T.J."/>
            <person name="Stajich J.E."/>
            <person name="Rounsley S.D."/>
            <person name="Gardner M.J."/>
            <person name="Wortman J.R."/>
            <person name="Jordar V.S."/>
            <person name="Maiti R."/>
            <person name="Kodira C.D."/>
            <person name="Neafsey D.E."/>
            <person name="Zeng Q."/>
            <person name="Hung C.-Y."/>
            <person name="McMahan C."/>
            <person name="Muszewska A."/>
            <person name="Grynberg M."/>
            <person name="Mandel M.A."/>
            <person name="Kellner E.M."/>
            <person name="Barker B.M."/>
            <person name="Galgiani J.N."/>
            <person name="Orbach M.J."/>
            <person name="Kirkland T.N."/>
            <person name="Cole G.T."/>
            <person name="Henn M.R."/>
            <person name="Birren B.W."/>
            <person name="Taylor J.W."/>
        </authorList>
    </citation>
    <scope>NUCLEOTIDE SEQUENCE [LARGE SCALE GENOMIC DNA]</scope>
    <source>
        <strain evidence="4">C735</strain>
    </source>
</reference>
<feature type="compositionally biased region" description="Basic and acidic residues" evidence="1">
    <location>
        <begin position="50"/>
        <end position="60"/>
    </location>
</feature>
<dbReference type="EMBL" id="ACFW01000049">
    <property type="protein sequence ID" value="EER23650.1"/>
    <property type="molecule type" value="Genomic_DNA"/>
</dbReference>
<feature type="compositionally biased region" description="Low complexity" evidence="1">
    <location>
        <begin position="251"/>
        <end position="262"/>
    </location>
</feature>
<comment type="caution">
    <text evidence="3">The sequence shown here is derived from an EMBL/GenBank/DDBJ whole genome shotgun (WGS) entry which is preliminary data.</text>
</comment>
<dbReference type="GO" id="GO:0008757">
    <property type="term" value="F:S-adenosylmethionine-dependent methyltransferase activity"/>
    <property type="evidence" value="ECO:0007669"/>
    <property type="project" value="InterPro"/>
</dbReference>
<accession>C5PGJ7</accession>
<sequence length="970" mass="105487">MALTFNSSTRPSLSRQVRAEGSLNTIMEDSQEARGNYIGRSLHRIITDGQSHRQRYDNSSRAKAKIHPRGAGAHGSSPLAQHGDGNRFSISSSRRASCSTDCRARHRDHFDDLYDATDESDRESCPSLSSQAETGSNSSFTVSDASSISKDSRRRTFPTLYIPSSKVGAKSSPLPPTPPPKIPVSSLALAKLPQNVPKIAAPPSLAGSASEVSDRPSTFSTPQTPDLADVPDVNWGEQRLRVRGNLESGHPSRSASASASPRLDVQLDAPEDWSAFLGNFPRIPAHAVEDGSSSVCESDAAPSVESNRGLQLPVAALAALQRFEVNSDRFQSRPPSEVGEAKEMHELLSHMRYKDPGDPLSASAYSGSSFTSLSVPSPGGFFASLKGQARKTWCFSSANTPTSAMAEKFYDLPWDPQGNTIVEQVVECPDDGTEGPPTAKALVSGPPTARKIPAEFAEEAQREGVRDGPDNNNNANNDNDYDATYAKALKAHSMSNLDRTTLWLATQSAYLTGIEDKRLNGAVQESLGSAASGKVGETKPTADHIDSTKYSERSTKLLSEPPSKPLPTKEPTFYLGFKHVQQTSQNADAFLHSNFRFEAMQAARLSMPAKHVDHVAGKYELNNPVRPPYRGPFAQAPRNSKLTSVLQEQVMFSNVEKEQDALVQLRASAWAIEALKFLNGGPLVPSPAAKRMAEAAPPGQPGTPGKRRVKALDLGGQSACEWGWHLANEYPNVEVFTAVTKDQAVSPVEAPPNYQHIPVPCLWKLPFKDNQFDLISARSLHMLLKSSRPVGARDDEVDMCLKECLRCLKPGGYLEFFLMDSEIVRAGTYGSATSVEFGFNLKTRGYDPAPTKAFLSRLRKANFGDLKRAWLFLPMGAPYNEHAQVPGIKTPSSPDTAELMGSTADIASTSGLFGGWMWEQWMLKLQMEMGRDNHKLLDETAAVIDEGRKCGAGWRCLSGWAMKPKKKQTS</sequence>
<feature type="region of interest" description="Disordered" evidence="1">
    <location>
        <begin position="117"/>
        <end position="181"/>
    </location>
</feature>
<dbReference type="OrthoDB" id="10256176at2759"/>
<dbReference type="InterPro" id="IPR029063">
    <property type="entry name" value="SAM-dependent_MTases_sf"/>
</dbReference>
<feature type="region of interest" description="Disordered" evidence="1">
    <location>
        <begin position="200"/>
        <end position="263"/>
    </location>
</feature>
<dbReference type="Gene3D" id="3.40.50.150">
    <property type="entry name" value="Vaccinia Virus protein VP39"/>
    <property type="match status" value="1"/>
</dbReference>
<feature type="region of interest" description="Disordered" evidence="1">
    <location>
        <begin position="458"/>
        <end position="479"/>
    </location>
</feature>
<feature type="region of interest" description="Disordered" evidence="1">
    <location>
        <begin position="48"/>
        <end position="102"/>
    </location>
</feature>
<feature type="region of interest" description="Disordered" evidence="1">
    <location>
        <begin position="529"/>
        <end position="565"/>
    </location>
</feature>
<feature type="compositionally biased region" description="Polar residues" evidence="1">
    <location>
        <begin position="215"/>
        <end position="224"/>
    </location>
</feature>
<evidence type="ECO:0000313" key="3">
    <source>
        <dbReference type="EMBL" id="EER23650.1"/>
    </source>
</evidence>
<evidence type="ECO:0000313" key="4">
    <source>
        <dbReference type="Proteomes" id="UP000009084"/>
    </source>
</evidence>
<gene>
    <name evidence="3" type="ORF">CPC735_050200</name>
</gene>
<organism evidence="3 4">
    <name type="scientific">Coccidioides posadasii (strain C735)</name>
    <name type="common">Valley fever fungus</name>
    <dbReference type="NCBI Taxonomy" id="222929"/>
    <lineage>
        <taxon>Eukaryota</taxon>
        <taxon>Fungi</taxon>
        <taxon>Dikarya</taxon>
        <taxon>Ascomycota</taxon>
        <taxon>Pezizomycotina</taxon>
        <taxon>Eurotiomycetes</taxon>
        <taxon>Eurotiomycetidae</taxon>
        <taxon>Onygenales</taxon>
        <taxon>Onygenaceae</taxon>
        <taxon>Coccidioides</taxon>
    </lineage>
</organism>
<dbReference type="VEuPathDB" id="FungiDB:CPC735_050200"/>
<dbReference type="SUPFAM" id="SSF53335">
    <property type="entry name" value="S-adenosyl-L-methionine-dependent methyltransferases"/>
    <property type="match status" value="1"/>
</dbReference>